<name>A0ABT2LR77_9HYPH</name>
<reference evidence="1 2" key="1">
    <citation type="submission" date="2022-09" db="EMBL/GenBank/DDBJ databases">
        <title>Chelativorans salina sp. nov., a novel slightly halophilic bacterium isolated from a saline lake sediment enrichment.</title>
        <authorList>
            <person name="Gao L."/>
            <person name="Fang B.-Z."/>
            <person name="Li W.-J."/>
        </authorList>
    </citation>
    <scope>NUCLEOTIDE SEQUENCE [LARGE SCALE GENOMIC DNA]</scope>
    <source>
        <strain evidence="1 2">EGI FJ00035</strain>
    </source>
</reference>
<evidence type="ECO:0000313" key="1">
    <source>
        <dbReference type="EMBL" id="MCT7376959.1"/>
    </source>
</evidence>
<dbReference type="EMBL" id="JAOCZP010000005">
    <property type="protein sequence ID" value="MCT7376959.1"/>
    <property type="molecule type" value="Genomic_DNA"/>
</dbReference>
<sequence>MRENTVFRLASITAADLHLGADTLPAGKRHPALAQAIDGVINTDFAAVQGVIEATGAAPLRLEFRRHDLDNRLSAGTC</sequence>
<protein>
    <submittedName>
        <fullName evidence="1">Uncharacterized protein</fullName>
    </submittedName>
</protein>
<dbReference type="Proteomes" id="UP001320831">
    <property type="component" value="Unassembled WGS sequence"/>
</dbReference>
<gene>
    <name evidence="1" type="ORF">N5A92_18190</name>
</gene>
<keyword evidence="2" id="KW-1185">Reference proteome</keyword>
<dbReference type="RefSeq" id="WP_260905219.1">
    <property type="nucleotide sequence ID" value="NZ_JAOCZP010000005.1"/>
</dbReference>
<comment type="caution">
    <text evidence="1">The sequence shown here is derived from an EMBL/GenBank/DDBJ whole genome shotgun (WGS) entry which is preliminary data.</text>
</comment>
<proteinExistence type="predicted"/>
<organism evidence="1 2">
    <name type="scientific">Chelativorans salis</name>
    <dbReference type="NCBI Taxonomy" id="2978478"/>
    <lineage>
        <taxon>Bacteria</taxon>
        <taxon>Pseudomonadati</taxon>
        <taxon>Pseudomonadota</taxon>
        <taxon>Alphaproteobacteria</taxon>
        <taxon>Hyphomicrobiales</taxon>
        <taxon>Phyllobacteriaceae</taxon>
        <taxon>Chelativorans</taxon>
    </lineage>
</organism>
<evidence type="ECO:0000313" key="2">
    <source>
        <dbReference type="Proteomes" id="UP001320831"/>
    </source>
</evidence>
<accession>A0ABT2LR77</accession>